<organism evidence="10 11">
    <name type="scientific">Lophiostoma macrostomum CBS 122681</name>
    <dbReference type="NCBI Taxonomy" id="1314788"/>
    <lineage>
        <taxon>Eukaryota</taxon>
        <taxon>Fungi</taxon>
        <taxon>Dikarya</taxon>
        <taxon>Ascomycota</taxon>
        <taxon>Pezizomycotina</taxon>
        <taxon>Dothideomycetes</taxon>
        <taxon>Pleosporomycetidae</taxon>
        <taxon>Pleosporales</taxon>
        <taxon>Lophiostomataceae</taxon>
        <taxon>Lophiostoma</taxon>
    </lineage>
</organism>
<feature type="signal peptide" evidence="8">
    <location>
        <begin position="1"/>
        <end position="21"/>
    </location>
</feature>
<dbReference type="PANTHER" id="PTHR47797">
    <property type="entry name" value="DEHYDROGENASE, PUTATIVE (AFU_ORTHOLOGUE AFUA_8G05805)-RELATED"/>
    <property type="match status" value="1"/>
</dbReference>
<protein>
    <recommendedName>
        <fullName evidence="9">Cytochrome b561 domain-containing protein</fullName>
    </recommendedName>
</protein>
<accession>A0A6A6T2J3</accession>
<feature type="transmembrane region" description="Helical" evidence="7">
    <location>
        <begin position="124"/>
        <end position="144"/>
    </location>
</feature>
<evidence type="ECO:0000256" key="7">
    <source>
        <dbReference type="SAM" id="Phobius"/>
    </source>
</evidence>
<keyword evidence="8" id="KW-0732">Signal</keyword>
<dbReference type="PROSITE" id="PS50939">
    <property type="entry name" value="CYTOCHROME_B561"/>
    <property type="match status" value="1"/>
</dbReference>
<feature type="chain" id="PRO_5025657809" description="Cytochrome b561 domain-containing protein" evidence="8">
    <location>
        <begin position="22"/>
        <end position="265"/>
    </location>
</feature>
<feature type="domain" description="Cytochrome b561" evidence="9">
    <location>
        <begin position="15"/>
        <end position="218"/>
    </location>
</feature>
<evidence type="ECO:0000256" key="5">
    <source>
        <dbReference type="ARBA" id="ARBA00022989"/>
    </source>
</evidence>
<dbReference type="OrthoDB" id="19261at2759"/>
<sequence>MNSRVALTLTLFVALTALASAHEDHDTTSPNTQINERPATVAQESHGPPPNVVRMYTAHAILACLAWAAIFPIGGIMIRMLSFPGLLWVHASLQIFGYCLYVAAVGLGIELSINPKFPRLGNKHVVIGLIISILFAMQSCTGYMHHLMFKRVMSRSTWSHIHLWTGRLCVTLGMINAGFGFQITHKGVNTWQVKTYTAFAVIVWVVYVVAIVVGEMRKRKAIAARKPETASSIGGSLDNGAARNSMIAKANPDIPAHMMEKEVSA</sequence>
<evidence type="ECO:0000259" key="9">
    <source>
        <dbReference type="PROSITE" id="PS50939"/>
    </source>
</evidence>
<keyword evidence="4" id="KW-0249">Electron transport</keyword>
<feature type="transmembrane region" description="Helical" evidence="7">
    <location>
        <begin position="164"/>
        <end position="184"/>
    </location>
</feature>
<evidence type="ECO:0000256" key="1">
    <source>
        <dbReference type="ARBA" id="ARBA00004370"/>
    </source>
</evidence>
<dbReference type="CDD" id="cd08760">
    <property type="entry name" value="Cyt_b561_FRRS1_like"/>
    <property type="match status" value="1"/>
</dbReference>
<evidence type="ECO:0000256" key="6">
    <source>
        <dbReference type="ARBA" id="ARBA00023136"/>
    </source>
</evidence>
<evidence type="ECO:0000256" key="4">
    <source>
        <dbReference type="ARBA" id="ARBA00022982"/>
    </source>
</evidence>
<feature type="transmembrane region" description="Helical" evidence="7">
    <location>
        <begin position="196"/>
        <end position="216"/>
    </location>
</feature>
<dbReference type="EMBL" id="MU004388">
    <property type="protein sequence ID" value="KAF2653048.1"/>
    <property type="molecule type" value="Genomic_DNA"/>
</dbReference>
<dbReference type="Gene3D" id="1.20.120.1770">
    <property type="match status" value="1"/>
</dbReference>
<reference evidence="10" key="1">
    <citation type="journal article" date="2020" name="Stud. Mycol.">
        <title>101 Dothideomycetes genomes: a test case for predicting lifestyles and emergence of pathogens.</title>
        <authorList>
            <person name="Haridas S."/>
            <person name="Albert R."/>
            <person name="Binder M."/>
            <person name="Bloem J."/>
            <person name="Labutti K."/>
            <person name="Salamov A."/>
            <person name="Andreopoulos B."/>
            <person name="Baker S."/>
            <person name="Barry K."/>
            <person name="Bills G."/>
            <person name="Bluhm B."/>
            <person name="Cannon C."/>
            <person name="Castanera R."/>
            <person name="Culley D."/>
            <person name="Daum C."/>
            <person name="Ezra D."/>
            <person name="Gonzalez J."/>
            <person name="Henrissat B."/>
            <person name="Kuo A."/>
            <person name="Liang C."/>
            <person name="Lipzen A."/>
            <person name="Lutzoni F."/>
            <person name="Magnuson J."/>
            <person name="Mondo S."/>
            <person name="Nolan M."/>
            <person name="Ohm R."/>
            <person name="Pangilinan J."/>
            <person name="Park H.-J."/>
            <person name="Ramirez L."/>
            <person name="Alfaro M."/>
            <person name="Sun H."/>
            <person name="Tritt A."/>
            <person name="Yoshinaga Y."/>
            <person name="Zwiers L.-H."/>
            <person name="Turgeon B."/>
            <person name="Goodwin S."/>
            <person name="Spatafora J."/>
            <person name="Crous P."/>
            <person name="Grigoriev I."/>
        </authorList>
    </citation>
    <scope>NUCLEOTIDE SEQUENCE</scope>
    <source>
        <strain evidence="10">CBS 122681</strain>
    </source>
</reference>
<feature type="transmembrane region" description="Helical" evidence="7">
    <location>
        <begin position="56"/>
        <end position="78"/>
    </location>
</feature>
<dbReference type="PANTHER" id="PTHR47797:SF1">
    <property type="entry name" value="CYTOCHROME B561 DOMAIN-CONTAINING PROTEIN-RELATED"/>
    <property type="match status" value="1"/>
</dbReference>
<evidence type="ECO:0000256" key="3">
    <source>
        <dbReference type="ARBA" id="ARBA00022692"/>
    </source>
</evidence>
<evidence type="ECO:0000256" key="2">
    <source>
        <dbReference type="ARBA" id="ARBA00022448"/>
    </source>
</evidence>
<proteinExistence type="predicted"/>
<dbReference type="GO" id="GO:0016020">
    <property type="term" value="C:membrane"/>
    <property type="evidence" value="ECO:0007669"/>
    <property type="project" value="UniProtKB-SubCell"/>
</dbReference>
<dbReference type="AlphaFoldDB" id="A0A6A6T2J3"/>
<keyword evidence="2" id="KW-0813">Transport</keyword>
<feature type="transmembrane region" description="Helical" evidence="7">
    <location>
        <begin position="85"/>
        <end position="104"/>
    </location>
</feature>
<gene>
    <name evidence="10" type="ORF">K491DRAFT_718363</name>
</gene>
<dbReference type="InterPro" id="IPR006593">
    <property type="entry name" value="Cyt_b561/ferric_Rdtase_TM"/>
</dbReference>
<evidence type="ECO:0000256" key="8">
    <source>
        <dbReference type="SAM" id="SignalP"/>
    </source>
</evidence>
<dbReference type="Pfam" id="PF03188">
    <property type="entry name" value="Cytochrom_B561"/>
    <property type="match status" value="1"/>
</dbReference>
<keyword evidence="5 7" id="KW-1133">Transmembrane helix</keyword>
<keyword evidence="11" id="KW-1185">Reference proteome</keyword>
<name>A0A6A6T2J3_9PLEO</name>
<evidence type="ECO:0000313" key="11">
    <source>
        <dbReference type="Proteomes" id="UP000799324"/>
    </source>
</evidence>
<dbReference type="SMART" id="SM00665">
    <property type="entry name" value="B561"/>
    <property type="match status" value="1"/>
</dbReference>
<keyword evidence="3 7" id="KW-0812">Transmembrane</keyword>
<evidence type="ECO:0000313" key="10">
    <source>
        <dbReference type="EMBL" id="KAF2653048.1"/>
    </source>
</evidence>
<comment type="subcellular location">
    <subcellularLocation>
        <location evidence="1">Membrane</location>
    </subcellularLocation>
</comment>
<keyword evidence="6 7" id="KW-0472">Membrane</keyword>
<dbReference type="Proteomes" id="UP000799324">
    <property type="component" value="Unassembled WGS sequence"/>
</dbReference>